<evidence type="ECO:0000313" key="2">
    <source>
        <dbReference type="Proteomes" id="UP001152607"/>
    </source>
</evidence>
<protein>
    <submittedName>
        <fullName evidence="1">Uncharacterized protein</fullName>
    </submittedName>
</protein>
<evidence type="ECO:0000313" key="1">
    <source>
        <dbReference type="EMBL" id="CAI6334511.1"/>
    </source>
</evidence>
<name>A0A9W4UGL2_9PLEO</name>
<sequence length="115" mass="12833">MLRLDNKGIMVYVIHQDIETSLHKPSLCILLLNLNTCEHYVFPPSLQVMIATYRRAINFLSDEINESSPIPTCITTAHGADPLTHIPHPLRVKRDGVSLSCMNEMSPYAKGCSLA</sequence>
<dbReference type="AlphaFoldDB" id="A0A9W4UGL2"/>
<proteinExistence type="predicted"/>
<comment type="caution">
    <text evidence="1">The sequence shown here is derived from an EMBL/GenBank/DDBJ whole genome shotgun (WGS) entry which is preliminary data.</text>
</comment>
<gene>
    <name evidence="1" type="ORF">PDIGIT_LOCUS7572</name>
</gene>
<accession>A0A9W4UGL2</accession>
<dbReference type="EMBL" id="CAOQHR010000005">
    <property type="protein sequence ID" value="CAI6334511.1"/>
    <property type="molecule type" value="Genomic_DNA"/>
</dbReference>
<reference evidence="1" key="1">
    <citation type="submission" date="2023-01" db="EMBL/GenBank/DDBJ databases">
        <authorList>
            <person name="Van Ghelder C."/>
            <person name="Rancurel C."/>
        </authorList>
    </citation>
    <scope>NUCLEOTIDE SEQUENCE</scope>
    <source>
        <strain evidence="1">CNCM I-4278</strain>
    </source>
</reference>
<organism evidence="1 2">
    <name type="scientific">Periconia digitata</name>
    <dbReference type="NCBI Taxonomy" id="1303443"/>
    <lineage>
        <taxon>Eukaryota</taxon>
        <taxon>Fungi</taxon>
        <taxon>Dikarya</taxon>
        <taxon>Ascomycota</taxon>
        <taxon>Pezizomycotina</taxon>
        <taxon>Dothideomycetes</taxon>
        <taxon>Pleosporomycetidae</taxon>
        <taxon>Pleosporales</taxon>
        <taxon>Massarineae</taxon>
        <taxon>Periconiaceae</taxon>
        <taxon>Periconia</taxon>
    </lineage>
</organism>
<dbReference type="Proteomes" id="UP001152607">
    <property type="component" value="Unassembled WGS sequence"/>
</dbReference>
<keyword evidence="2" id="KW-1185">Reference proteome</keyword>